<dbReference type="Gene3D" id="1.20.1250.20">
    <property type="entry name" value="MFS general substrate transporter like domains"/>
    <property type="match status" value="1"/>
</dbReference>
<dbReference type="SUPFAM" id="SSF103473">
    <property type="entry name" value="MFS general substrate transporter"/>
    <property type="match status" value="1"/>
</dbReference>
<dbReference type="GO" id="GO:0005886">
    <property type="term" value="C:plasma membrane"/>
    <property type="evidence" value="ECO:0007669"/>
    <property type="project" value="UniProtKB-SubCell"/>
</dbReference>
<keyword evidence="5 7" id="KW-1133">Transmembrane helix</keyword>
<proteinExistence type="predicted"/>
<dbReference type="PROSITE" id="PS50850">
    <property type="entry name" value="MFS"/>
    <property type="match status" value="1"/>
</dbReference>
<dbReference type="AlphaFoldDB" id="A0A089HHV5"/>
<sequence length="395" mass="42699">MKKRLATYIIALGVFGIVNTELGVVGILPQISDRFNVSASQAGMLVSMFALIIALSGPFATLLFSGINRKTILGLVVVVFAISNLVSAFSPTYSVLMLCRVFPAFLHPVYFSVAFAAAASSVPKEQSAAAVAKVFTGLTVGMVLGVPITSFIGDRYSLEVAFLFSAIVNMITFIGIVIWIPSMPVEEKLTYGKQLRIMLKPQLWMNIAATCFILAALYSLYSYFAEYLIDVTNMSGRTISFMLVIFGASGIFGNLCAGKFLSKNITVTISVYLLLLGAVYLLIFYAGKYMFPMILIIVIWGAVFAGGLIIGQTWLTSEALEAPEFANSLFVSFANLGVVFGTALGGWFLARMGTHSIVWSGISFLILASVCIGVKIRLFDFKESKSKTGNNSANR</sequence>
<feature type="transmembrane region" description="Helical" evidence="7">
    <location>
        <begin position="239"/>
        <end position="257"/>
    </location>
</feature>
<feature type="transmembrane region" description="Helical" evidence="7">
    <location>
        <begin position="293"/>
        <end position="315"/>
    </location>
</feature>
<feature type="transmembrane region" description="Helical" evidence="7">
    <location>
        <begin position="356"/>
        <end position="378"/>
    </location>
</feature>
<evidence type="ECO:0000313" key="10">
    <source>
        <dbReference type="Proteomes" id="UP000029409"/>
    </source>
</evidence>
<dbReference type="GO" id="GO:0022857">
    <property type="term" value="F:transmembrane transporter activity"/>
    <property type="evidence" value="ECO:0007669"/>
    <property type="project" value="InterPro"/>
</dbReference>
<keyword evidence="10" id="KW-1185">Reference proteome</keyword>
<dbReference type="STRING" id="44251.PDUR_05905"/>
<dbReference type="InterPro" id="IPR020846">
    <property type="entry name" value="MFS_dom"/>
</dbReference>
<feature type="transmembrane region" description="Helical" evidence="7">
    <location>
        <begin position="269"/>
        <end position="287"/>
    </location>
</feature>
<dbReference type="PANTHER" id="PTHR43124">
    <property type="entry name" value="PURINE EFFLUX PUMP PBUE"/>
    <property type="match status" value="1"/>
</dbReference>
<reference evidence="9 10" key="1">
    <citation type="submission" date="2014-08" db="EMBL/GenBank/DDBJ databases">
        <title>Comparative genomics of the Paenibacillus odorifer group.</title>
        <authorList>
            <person name="den Bakker H.C."/>
            <person name="Tsai Y.-C."/>
            <person name="Martin N."/>
            <person name="Korlach J."/>
            <person name="Wiedmann M."/>
        </authorList>
    </citation>
    <scope>NUCLEOTIDE SEQUENCE [LARGE SCALE GENOMIC DNA]</scope>
    <source>
        <strain evidence="9 10">DSM 1735</strain>
    </source>
</reference>
<keyword evidence="3" id="KW-1003">Cell membrane</keyword>
<keyword evidence="6 7" id="KW-0472">Membrane</keyword>
<comment type="subcellular location">
    <subcellularLocation>
        <location evidence="1">Cell membrane</location>
        <topology evidence="1">Multi-pass membrane protein</topology>
    </subcellularLocation>
</comment>
<dbReference type="InterPro" id="IPR050189">
    <property type="entry name" value="MFS_Efflux_Transporters"/>
</dbReference>
<gene>
    <name evidence="9" type="ORF">PDUR_05905</name>
</gene>
<evidence type="ECO:0000256" key="5">
    <source>
        <dbReference type="ARBA" id="ARBA00022989"/>
    </source>
</evidence>
<evidence type="ECO:0000313" key="9">
    <source>
        <dbReference type="EMBL" id="AIQ11531.1"/>
    </source>
</evidence>
<organism evidence="9 10">
    <name type="scientific">Paenibacillus durus</name>
    <name type="common">Paenibacillus azotofixans</name>
    <dbReference type="NCBI Taxonomy" id="44251"/>
    <lineage>
        <taxon>Bacteria</taxon>
        <taxon>Bacillati</taxon>
        <taxon>Bacillota</taxon>
        <taxon>Bacilli</taxon>
        <taxon>Bacillales</taxon>
        <taxon>Paenibacillaceae</taxon>
        <taxon>Paenibacillus</taxon>
    </lineage>
</organism>
<feature type="transmembrane region" description="Helical" evidence="7">
    <location>
        <begin position="44"/>
        <end position="64"/>
    </location>
</feature>
<evidence type="ECO:0000259" key="8">
    <source>
        <dbReference type="PROSITE" id="PS50850"/>
    </source>
</evidence>
<dbReference type="OrthoDB" id="199773at2"/>
<feature type="transmembrane region" description="Helical" evidence="7">
    <location>
        <begin position="130"/>
        <end position="148"/>
    </location>
</feature>
<accession>A0A089HHV5</accession>
<dbReference type="Pfam" id="PF07690">
    <property type="entry name" value="MFS_1"/>
    <property type="match status" value="1"/>
</dbReference>
<feature type="transmembrane region" description="Helical" evidence="7">
    <location>
        <begin position="160"/>
        <end position="182"/>
    </location>
</feature>
<evidence type="ECO:0000256" key="3">
    <source>
        <dbReference type="ARBA" id="ARBA00022475"/>
    </source>
</evidence>
<dbReference type="PANTHER" id="PTHR43124:SF3">
    <property type="entry name" value="CHLORAMPHENICOL EFFLUX PUMP RV0191"/>
    <property type="match status" value="1"/>
</dbReference>
<dbReference type="RefSeq" id="WP_042205439.1">
    <property type="nucleotide sequence ID" value="NZ_CP009288.1"/>
</dbReference>
<dbReference type="InterPro" id="IPR011701">
    <property type="entry name" value="MFS"/>
</dbReference>
<evidence type="ECO:0000256" key="1">
    <source>
        <dbReference type="ARBA" id="ARBA00004651"/>
    </source>
</evidence>
<keyword evidence="2" id="KW-0813">Transport</keyword>
<feature type="transmembrane region" description="Helical" evidence="7">
    <location>
        <begin position="95"/>
        <end position="118"/>
    </location>
</feature>
<feature type="transmembrane region" description="Helical" evidence="7">
    <location>
        <begin position="71"/>
        <end position="89"/>
    </location>
</feature>
<dbReference type="KEGG" id="pdu:PDUR_05905"/>
<evidence type="ECO:0000256" key="4">
    <source>
        <dbReference type="ARBA" id="ARBA00022692"/>
    </source>
</evidence>
<dbReference type="Proteomes" id="UP000029409">
    <property type="component" value="Chromosome"/>
</dbReference>
<dbReference type="eggNOG" id="COG2814">
    <property type="taxonomic scope" value="Bacteria"/>
</dbReference>
<protein>
    <submittedName>
        <fullName evidence="9">Arabinose ABC transporter permease</fullName>
    </submittedName>
</protein>
<feature type="domain" description="Major facilitator superfamily (MFS) profile" evidence="8">
    <location>
        <begin position="1"/>
        <end position="386"/>
    </location>
</feature>
<evidence type="ECO:0000256" key="6">
    <source>
        <dbReference type="ARBA" id="ARBA00023136"/>
    </source>
</evidence>
<evidence type="ECO:0000256" key="7">
    <source>
        <dbReference type="SAM" id="Phobius"/>
    </source>
</evidence>
<feature type="transmembrane region" description="Helical" evidence="7">
    <location>
        <begin position="327"/>
        <end position="350"/>
    </location>
</feature>
<dbReference type="InterPro" id="IPR036259">
    <property type="entry name" value="MFS_trans_sf"/>
</dbReference>
<dbReference type="EMBL" id="CP009288">
    <property type="protein sequence ID" value="AIQ11531.1"/>
    <property type="molecule type" value="Genomic_DNA"/>
</dbReference>
<feature type="transmembrane region" description="Helical" evidence="7">
    <location>
        <begin position="203"/>
        <end position="224"/>
    </location>
</feature>
<name>A0A089HHV5_PAEDU</name>
<dbReference type="CDD" id="cd17324">
    <property type="entry name" value="MFS_NepI_like"/>
    <property type="match status" value="1"/>
</dbReference>
<keyword evidence="4 7" id="KW-0812">Transmembrane</keyword>
<evidence type="ECO:0000256" key="2">
    <source>
        <dbReference type="ARBA" id="ARBA00022448"/>
    </source>
</evidence>